<dbReference type="KEGG" id="syc:syc2205_c"/>
<keyword evidence="1" id="KW-0472">Membrane</keyword>
<protein>
    <submittedName>
        <fullName evidence="2">Uncharacterized protein</fullName>
    </submittedName>
</protein>
<evidence type="ECO:0000313" key="3">
    <source>
        <dbReference type="Proteomes" id="UP000001175"/>
    </source>
</evidence>
<dbReference type="AlphaFoldDB" id="A0A0H3K531"/>
<feature type="transmembrane region" description="Helical" evidence="1">
    <location>
        <begin position="127"/>
        <end position="145"/>
    </location>
</feature>
<accession>A0A0H3K531</accession>
<sequence length="168" mass="18353">MRMTESLERAQQGDANSIAALLDTQLRPQGVTVSGQKTSTGLQLRLKGVTAEQQILLRPYLTEVLHQLQIPVSMVQIQGCTAQGKLVWQTNLRLAETLTAGYQPPTASVRAEQRPIKTVPQPYRHRLIGMIVLAAIAGVIVGFWYTSRQSPTPGLTETTPLPTLSPSN</sequence>
<keyword evidence="1" id="KW-1133">Transmembrane helix</keyword>
<evidence type="ECO:0000256" key="1">
    <source>
        <dbReference type="SAM" id="Phobius"/>
    </source>
</evidence>
<keyword evidence="1" id="KW-0812">Transmembrane</keyword>
<gene>
    <name evidence="2" type="ordered locus">syc2205_c</name>
</gene>
<reference evidence="2 3" key="1">
    <citation type="journal article" date="2007" name="Photosyn. Res.">
        <title>Complete nucleotide sequence of the freshwater unicellular cyanobacterium Synechococcus elongatus PCC 6301 chromosome: gene content and organization.</title>
        <authorList>
            <person name="Sugita C."/>
            <person name="Ogata K."/>
            <person name="Shikata M."/>
            <person name="Jikuya H."/>
            <person name="Takano J."/>
            <person name="Furumichi M."/>
            <person name="Kanehisa M."/>
            <person name="Omata T."/>
            <person name="Sugiura M."/>
            <person name="Sugita M."/>
        </authorList>
    </citation>
    <scope>NUCLEOTIDE SEQUENCE [LARGE SCALE GENOMIC DNA]</scope>
    <source>
        <strain evidence="3">ATCC 27144 / PCC 6301 / SAUG 1402/1</strain>
    </source>
</reference>
<dbReference type="EMBL" id="AP008231">
    <property type="protein sequence ID" value="BAD80395.1"/>
    <property type="molecule type" value="Genomic_DNA"/>
</dbReference>
<dbReference type="Proteomes" id="UP000001175">
    <property type="component" value="Chromosome"/>
</dbReference>
<name>A0A0H3K531_SYNP6</name>
<organism evidence="2 3">
    <name type="scientific">Synechococcus sp. (strain ATCC 27144 / PCC 6301 / SAUG 1402/1)</name>
    <name type="common">Anacystis nidulans</name>
    <dbReference type="NCBI Taxonomy" id="269084"/>
    <lineage>
        <taxon>Bacteria</taxon>
        <taxon>Bacillati</taxon>
        <taxon>Cyanobacteriota</taxon>
        <taxon>Cyanophyceae</taxon>
        <taxon>Synechococcales</taxon>
        <taxon>Synechococcaceae</taxon>
        <taxon>Synechococcus</taxon>
    </lineage>
</organism>
<evidence type="ECO:0000313" key="2">
    <source>
        <dbReference type="EMBL" id="BAD80395.1"/>
    </source>
</evidence>
<proteinExistence type="predicted"/>